<comment type="similarity">
    <text evidence="8">Belongs to the glycosyltransferase group 1 family.</text>
</comment>
<keyword evidence="10" id="KW-0328">Glycosyltransferase</keyword>
<dbReference type="PANTHER" id="PTHR42755:SF1">
    <property type="entry name" value="3-DEOXY-D-MANNO-OCTULOSONIC ACID TRANSFERASE, MITOCHONDRIAL-RELATED"/>
    <property type="match status" value="1"/>
</dbReference>
<evidence type="ECO:0000313" key="11">
    <source>
        <dbReference type="Proteomes" id="UP000539538"/>
    </source>
</evidence>
<comment type="function">
    <text evidence="1 8">Involved in lipopolysaccharide (LPS) biosynthesis. Catalyzes the transfer of 3-deoxy-D-manno-octulosonate (Kdo) residue(s) from CMP-Kdo to lipid IV(A), the tetraacyldisaccharide-1,4'-bisphosphate precursor of lipid A.</text>
</comment>
<keyword evidence="8" id="KW-0448">Lipopolysaccharide biosynthesis</keyword>
<protein>
    <recommendedName>
        <fullName evidence="4 8">3-deoxy-D-manno-octulosonic acid transferase</fullName>
        <shortName evidence="8">Kdo transferase</shortName>
        <ecNumber evidence="3 8">2.4.99.12</ecNumber>
    </recommendedName>
    <alternativeName>
        <fullName evidence="6 8">Lipid IV(A) 3-deoxy-D-manno-octulosonic acid transferase</fullName>
    </alternativeName>
</protein>
<evidence type="ECO:0000313" key="10">
    <source>
        <dbReference type="EMBL" id="MBB4650030.1"/>
    </source>
</evidence>
<evidence type="ECO:0000259" key="9">
    <source>
        <dbReference type="Pfam" id="PF04413"/>
    </source>
</evidence>
<dbReference type="RefSeq" id="WP_183262082.1">
    <property type="nucleotide sequence ID" value="NZ_BAAAVZ010000003.1"/>
</dbReference>
<evidence type="ECO:0000256" key="1">
    <source>
        <dbReference type="ARBA" id="ARBA00003394"/>
    </source>
</evidence>
<keyword evidence="8" id="KW-1003">Cell membrane</keyword>
<organism evidence="10 11">
    <name type="scientific">Aminobacter niigataensis</name>
    <dbReference type="NCBI Taxonomy" id="83265"/>
    <lineage>
        <taxon>Bacteria</taxon>
        <taxon>Pseudomonadati</taxon>
        <taxon>Pseudomonadota</taxon>
        <taxon>Alphaproteobacteria</taxon>
        <taxon>Hyphomicrobiales</taxon>
        <taxon>Phyllobacteriaceae</taxon>
        <taxon>Aminobacter</taxon>
    </lineage>
</organism>
<reference evidence="10 11" key="1">
    <citation type="submission" date="2020-08" db="EMBL/GenBank/DDBJ databases">
        <title>Genomic Encyclopedia of Type Strains, Phase IV (KMG-IV): sequencing the most valuable type-strain genomes for metagenomic binning, comparative biology and taxonomic classification.</title>
        <authorList>
            <person name="Goeker M."/>
        </authorList>
    </citation>
    <scope>NUCLEOTIDE SEQUENCE [LARGE SCALE GENOMIC DNA]</scope>
    <source>
        <strain evidence="10 11">DSM 7050</strain>
    </source>
</reference>
<evidence type="ECO:0000256" key="6">
    <source>
        <dbReference type="ARBA" id="ARBA00031445"/>
    </source>
</evidence>
<keyword evidence="11" id="KW-1185">Reference proteome</keyword>
<proteinExistence type="inferred from homology"/>
<dbReference type="InterPro" id="IPR038107">
    <property type="entry name" value="Glycos_transf_N_sf"/>
</dbReference>
<dbReference type="Pfam" id="PF04413">
    <property type="entry name" value="Glycos_transf_N"/>
    <property type="match status" value="1"/>
</dbReference>
<comment type="subcellular location">
    <subcellularLocation>
        <location evidence="8">Cell membrane</location>
    </subcellularLocation>
</comment>
<gene>
    <name evidence="10" type="ORF">GGQ99_001752</name>
</gene>
<name>A0ABR6KZR5_9HYPH</name>
<evidence type="ECO:0000256" key="7">
    <source>
        <dbReference type="ARBA" id="ARBA00049183"/>
    </source>
</evidence>
<comment type="pathway">
    <text evidence="2 8">Bacterial outer membrane biogenesis; LPS core biosynthesis.</text>
</comment>
<evidence type="ECO:0000256" key="4">
    <source>
        <dbReference type="ARBA" id="ARBA00019077"/>
    </source>
</evidence>
<dbReference type="InterPro" id="IPR039901">
    <property type="entry name" value="Kdotransferase"/>
</dbReference>
<dbReference type="GO" id="GO:0043842">
    <property type="term" value="F:Kdo transferase activity"/>
    <property type="evidence" value="ECO:0007669"/>
    <property type="project" value="UniProtKB-EC"/>
</dbReference>
<dbReference type="PANTHER" id="PTHR42755">
    <property type="entry name" value="3-DEOXY-MANNO-OCTULOSONATE CYTIDYLYLTRANSFERASE"/>
    <property type="match status" value="1"/>
</dbReference>
<evidence type="ECO:0000256" key="5">
    <source>
        <dbReference type="ARBA" id="ARBA00022679"/>
    </source>
</evidence>
<comment type="catalytic activity">
    <reaction evidence="7 8">
        <text>lipid IVA (E. coli) + CMP-3-deoxy-beta-D-manno-octulosonate = alpha-Kdo-(2-&gt;6)-lipid IVA (E. coli) + CMP + H(+)</text>
        <dbReference type="Rhea" id="RHEA:28066"/>
        <dbReference type="ChEBI" id="CHEBI:15378"/>
        <dbReference type="ChEBI" id="CHEBI:58603"/>
        <dbReference type="ChEBI" id="CHEBI:60364"/>
        <dbReference type="ChEBI" id="CHEBI:60377"/>
        <dbReference type="ChEBI" id="CHEBI:85987"/>
        <dbReference type="EC" id="2.4.99.12"/>
    </reaction>
</comment>
<keyword evidence="8" id="KW-0472">Membrane</keyword>
<dbReference type="NCBIfam" id="NF004387">
    <property type="entry name" value="PRK05749.1-3"/>
    <property type="match status" value="1"/>
</dbReference>
<evidence type="ECO:0000256" key="3">
    <source>
        <dbReference type="ARBA" id="ARBA00012621"/>
    </source>
</evidence>
<accession>A0ABR6KZR5</accession>
<evidence type="ECO:0000256" key="2">
    <source>
        <dbReference type="ARBA" id="ARBA00004713"/>
    </source>
</evidence>
<dbReference type="InterPro" id="IPR007507">
    <property type="entry name" value="Glycos_transf_N"/>
</dbReference>
<feature type="domain" description="3-deoxy-D-manno-octulosonic-acid transferase N-terminal" evidence="9">
    <location>
        <begin position="41"/>
        <end position="214"/>
    </location>
</feature>
<dbReference type="EC" id="2.4.99.12" evidence="3 8"/>
<dbReference type="EMBL" id="JACHOT010000001">
    <property type="protein sequence ID" value="MBB4650030.1"/>
    <property type="molecule type" value="Genomic_DNA"/>
</dbReference>
<comment type="caution">
    <text evidence="10">The sequence shown here is derived from an EMBL/GenBank/DDBJ whole genome shotgun (WGS) entry which is preliminary data.</text>
</comment>
<dbReference type="Proteomes" id="UP000539538">
    <property type="component" value="Unassembled WGS sequence"/>
</dbReference>
<keyword evidence="5 8" id="KW-0808">Transferase</keyword>
<sequence>MSERWARAFLGAYRYAGAAAYPMVGGYVAWRASKGKEDRNRRRERYGVPSRERPEGPLIWFHAASVGETIAVVPLIEAILGYGIHVVLTTGTVTSAQVVEERLGDRVIHQYVPLDLKPAVSRFLDHWHPDLAIIAESEIWPMTILELGARRVPQILVNGRLSDRSFASWKRRANIAEALFENMAHVVAQSEVDGERFRALGARPVTVSGNLKVDTSPPPADERALHSVQRQIGRRPTWAAISTHDGEEVMAAEVHAMLRNRHRNLLTIIVPRHPDRAVALMAELTGMGLKVARRSSGDHILPDTDILLGDTIGEMGLYLRLTEIAFVGRSMTSQGGQNPLEPAMLDTAVLAGRNVQNFRDTYQRLIDRGGAKIVRDRDMLAGAVNFLLGNEIARHDMMAAGALTVEEMRGALARTLKSLEPFIHPLIVQSRLKGAGGR</sequence>
<evidence type="ECO:0000256" key="8">
    <source>
        <dbReference type="RuleBase" id="RU365103"/>
    </source>
</evidence>
<dbReference type="Gene3D" id="3.40.50.2000">
    <property type="entry name" value="Glycogen Phosphorylase B"/>
    <property type="match status" value="1"/>
</dbReference>
<dbReference type="Gene3D" id="3.40.50.11720">
    <property type="entry name" value="3-Deoxy-D-manno-octulosonic-acid transferase, N-terminal domain"/>
    <property type="match status" value="1"/>
</dbReference>